<evidence type="ECO:0000256" key="4">
    <source>
        <dbReference type="ARBA" id="ARBA00022692"/>
    </source>
</evidence>
<dbReference type="GO" id="GO:0005886">
    <property type="term" value="C:plasma membrane"/>
    <property type="evidence" value="ECO:0007669"/>
    <property type="project" value="UniProtKB-SubCell"/>
</dbReference>
<comment type="similarity">
    <text evidence="2">Belongs to the MreD family.</text>
</comment>
<evidence type="ECO:0000313" key="8">
    <source>
        <dbReference type="EMBL" id="OXZ39417.1"/>
    </source>
</evidence>
<proteinExistence type="inferred from homology"/>
<dbReference type="AlphaFoldDB" id="A0A133N315"/>
<gene>
    <name evidence="8" type="ORF">B9N56_01505</name>
</gene>
<keyword evidence="3" id="KW-1003">Cell membrane</keyword>
<keyword evidence="5" id="KW-0133">Cell shape</keyword>
<sequence>MNKLKIFLIVLLDIIIQATLLSRISVFNVYTNISIPIVVLLSIGFGAYTGSLNGMIIGLIEDAIFSPVIGVRALIYFTSGFLIGNSEAGINKEDPRSGMILTFFVTLYYTLVHYFVLYITGNGFNKAYLKGPILIEMILNVLLYYVLFRLFKKIFKFPKFKFI</sequence>
<dbReference type="GO" id="GO:0008360">
    <property type="term" value="P:regulation of cell shape"/>
    <property type="evidence" value="ECO:0007669"/>
    <property type="project" value="UniProtKB-KW"/>
</dbReference>
<dbReference type="RefSeq" id="WP_002840546.1">
    <property type="nucleotide sequence ID" value="NZ_CABKMR010000001.1"/>
</dbReference>
<evidence type="ECO:0000256" key="2">
    <source>
        <dbReference type="ARBA" id="ARBA00007776"/>
    </source>
</evidence>
<name>A0A133N315_FINMA</name>
<dbReference type="Proteomes" id="UP000215361">
    <property type="component" value="Unassembled WGS sequence"/>
</dbReference>
<dbReference type="InterPro" id="IPR007227">
    <property type="entry name" value="Cell_shape_determining_MreD"/>
</dbReference>
<keyword evidence="4" id="KW-0812">Transmembrane</keyword>
<dbReference type="OMA" id="GFALMQF"/>
<dbReference type="EMBL" id="NDYI01000005">
    <property type="protein sequence ID" value="OXZ39417.1"/>
    <property type="molecule type" value="Genomic_DNA"/>
</dbReference>
<reference evidence="9" key="1">
    <citation type="submission" date="2017-04" db="EMBL/GenBank/DDBJ databases">
        <title>Finegoldia magna isolated from orthopedic joint implant-associated infections.</title>
        <authorList>
            <person name="Bjorklund S."/>
            <person name="Bruggemann H."/>
            <person name="Jensen A."/>
            <person name="Hellmark B."/>
            <person name="Soderquist B."/>
        </authorList>
    </citation>
    <scope>NUCLEOTIDE SEQUENCE [LARGE SCALE GENOMIC DNA]</scope>
    <source>
        <strain evidence="9">08T492</strain>
    </source>
</reference>
<organism evidence="8 9">
    <name type="scientific">Finegoldia magna</name>
    <name type="common">Peptostreptococcus magnus</name>
    <dbReference type="NCBI Taxonomy" id="1260"/>
    <lineage>
        <taxon>Bacteria</taxon>
        <taxon>Bacillati</taxon>
        <taxon>Bacillota</taxon>
        <taxon>Tissierellia</taxon>
        <taxon>Tissierellales</taxon>
        <taxon>Peptoniphilaceae</taxon>
        <taxon>Finegoldia</taxon>
    </lineage>
</organism>
<protein>
    <submittedName>
        <fullName evidence="8">Rod shape-determining protein MreD</fullName>
    </submittedName>
</protein>
<accession>A0A133N315</accession>
<evidence type="ECO:0000256" key="7">
    <source>
        <dbReference type="ARBA" id="ARBA00023136"/>
    </source>
</evidence>
<comment type="subcellular location">
    <subcellularLocation>
        <location evidence="1">Cell membrane</location>
        <topology evidence="1">Multi-pass membrane protein</topology>
    </subcellularLocation>
</comment>
<dbReference type="NCBIfam" id="TIGR03426">
    <property type="entry name" value="shape_MreD"/>
    <property type="match status" value="1"/>
</dbReference>
<keyword evidence="6" id="KW-1133">Transmembrane helix</keyword>
<evidence type="ECO:0000256" key="1">
    <source>
        <dbReference type="ARBA" id="ARBA00004651"/>
    </source>
</evidence>
<evidence type="ECO:0000256" key="5">
    <source>
        <dbReference type="ARBA" id="ARBA00022960"/>
    </source>
</evidence>
<evidence type="ECO:0000256" key="3">
    <source>
        <dbReference type="ARBA" id="ARBA00022475"/>
    </source>
</evidence>
<comment type="caution">
    <text evidence="8">The sequence shown here is derived from an EMBL/GenBank/DDBJ whole genome shotgun (WGS) entry which is preliminary data.</text>
</comment>
<evidence type="ECO:0000313" key="9">
    <source>
        <dbReference type="Proteomes" id="UP000215361"/>
    </source>
</evidence>
<keyword evidence="7" id="KW-0472">Membrane</keyword>
<dbReference type="Pfam" id="PF04093">
    <property type="entry name" value="MreD"/>
    <property type="match status" value="1"/>
</dbReference>
<evidence type="ECO:0000256" key="6">
    <source>
        <dbReference type="ARBA" id="ARBA00022989"/>
    </source>
</evidence>